<dbReference type="Proteomes" id="UP001172673">
    <property type="component" value="Unassembled WGS sequence"/>
</dbReference>
<organism evidence="2 3">
    <name type="scientific">Cladophialophora chaetospira</name>
    <dbReference type="NCBI Taxonomy" id="386627"/>
    <lineage>
        <taxon>Eukaryota</taxon>
        <taxon>Fungi</taxon>
        <taxon>Dikarya</taxon>
        <taxon>Ascomycota</taxon>
        <taxon>Pezizomycotina</taxon>
        <taxon>Eurotiomycetes</taxon>
        <taxon>Chaetothyriomycetidae</taxon>
        <taxon>Chaetothyriales</taxon>
        <taxon>Herpotrichiellaceae</taxon>
        <taxon>Cladophialophora</taxon>
    </lineage>
</organism>
<dbReference type="EMBL" id="JAPDRK010000001">
    <property type="protein sequence ID" value="KAJ9616604.1"/>
    <property type="molecule type" value="Genomic_DNA"/>
</dbReference>
<proteinExistence type="predicted"/>
<evidence type="ECO:0000259" key="1">
    <source>
        <dbReference type="Pfam" id="PF01966"/>
    </source>
</evidence>
<dbReference type="Gene3D" id="1.10.3210.10">
    <property type="entry name" value="Hypothetical protein af1432"/>
    <property type="match status" value="1"/>
</dbReference>
<dbReference type="InterPro" id="IPR006674">
    <property type="entry name" value="HD_domain"/>
</dbReference>
<dbReference type="PANTHER" id="PTHR35569:SF1">
    <property type="entry name" value="CYANAMIDE HYDRATASE DDI2-RELATED"/>
    <property type="match status" value="1"/>
</dbReference>
<sequence length="247" mass="27271">MSPSPFPAFPVSQITIPSNPVIKAAYTYVKENCSECTLNHVLRSTAFGLIIQKKFPPFAGIDTEAVVISTILHDMGWATTKSLISSDKRFEVDGANIARDFIGKEGDGSQWDKHRIQLLWDAIALHTTPSIAQYKEPEVAATGLGVMGDFFGPNIPLPGNIITVEEYKEVVGAFPRLDFKEELKGIMCGLCREKPETTYDNFVSEYGKTYGLDGKGTGKEEFAKQCEQRNFVIGFQASLDALAQYEN</sequence>
<dbReference type="AlphaFoldDB" id="A0AA38XP91"/>
<keyword evidence="3" id="KW-1185">Reference proteome</keyword>
<dbReference type="PANTHER" id="PTHR35569">
    <property type="entry name" value="CYANAMIDE HYDRATASE DDI2-RELATED"/>
    <property type="match status" value="1"/>
</dbReference>
<dbReference type="CDD" id="cd00077">
    <property type="entry name" value="HDc"/>
    <property type="match status" value="1"/>
</dbReference>
<dbReference type="InterPro" id="IPR003607">
    <property type="entry name" value="HD/PDEase_dom"/>
</dbReference>
<reference evidence="2" key="1">
    <citation type="submission" date="2022-10" db="EMBL/GenBank/DDBJ databases">
        <title>Culturing micro-colonial fungi from biological soil crusts in the Mojave desert and describing Neophaeococcomyces mojavensis, and introducing the new genera and species Taxawa tesnikishii.</title>
        <authorList>
            <person name="Kurbessoian T."/>
            <person name="Stajich J.E."/>
        </authorList>
    </citation>
    <scope>NUCLEOTIDE SEQUENCE</scope>
    <source>
        <strain evidence="2">TK_41</strain>
    </source>
</reference>
<dbReference type="Pfam" id="PF01966">
    <property type="entry name" value="HD"/>
    <property type="match status" value="1"/>
</dbReference>
<gene>
    <name evidence="2" type="ORF">H2200_000323</name>
</gene>
<evidence type="ECO:0000313" key="3">
    <source>
        <dbReference type="Proteomes" id="UP001172673"/>
    </source>
</evidence>
<evidence type="ECO:0000313" key="2">
    <source>
        <dbReference type="EMBL" id="KAJ9616604.1"/>
    </source>
</evidence>
<comment type="caution">
    <text evidence="2">The sequence shown here is derived from an EMBL/GenBank/DDBJ whole genome shotgun (WGS) entry which is preliminary data.</text>
</comment>
<feature type="domain" description="HD" evidence="1">
    <location>
        <begin position="38"/>
        <end position="133"/>
    </location>
</feature>
<dbReference type="SUPFAM" id="SSF109604">
    <property type="entry name" value="HD-domain/PDEase-like"/>
    <property type="match status" value="1"/>
</dbReference>
<protein>
    <recommendedName>
        <fullName evidence="1">HD domain-containing protein</fullName>
    </recommendedName>
</protein>
<name>A0AA38XP91_9EURO</name>
<accession>A0AA38XP91</accession>